<accession>A0A2K8T5Q5</accession>
<gene>
    <name evidence="1" type="ORF">COO91_09193</name>
</gene>
<dbReference type="EMBL" id="CP024787">
    <property type="protein sequence ID" value="AUB43037.1"/>
    <property type="molecule type" value="Genomic_DNA"/>
</dbReference>
<name>A0A2K8T5Q5_9NOSO</name>
<keyword evidence="1" id="KW-0614">Plasmid</keyword>
<dbReference type="RefSeq" id="WP_263984109.1">
    <property type="nucleotide sequence ID" value="NZ_CAWNNC010000003.1"/>
</dbReference>
<geneLocation type="plasmid" evidence="2">
    <name>pnfsy02</name>
</geneLocation>
<organism evidence="1 2">
    <name type="scientific">Nostoc flagelliforme CCNUN1</name>
    <dbReference type="NCBI Taxonomy" id="2038116"/>
    <lineage>
        <taxon>Bacteria</taxon>
        <taxon>Bacillati</taxon>
        <taxon>Cyanobacteriota</taxon>
        <taxon>Cyanophyceae</taxon>
        <taxon>Nostocales</taxon>
        <taxon>Nostocaceae</taxon>
        <taxon>Nostoc</taxon>
    </lineage>
</organism>
<evidence type="ECO:0000313" key="1">
    <source>
        <dbReference type="EMBL" id="AUB43037.1"/>
    </source>
</evidence>
<dbReference type="KEGG" id="nfl:COO91_09193"/>
<keyword evidence="2" id="KW-1185">Reference proteome</keyword>
<dbReference type="Proteomes" id="UP000232003">
    <property type="component" value="Plasmid pNFSY02"/>
</dbReference>
<proteinExistence type="predicted"/>
<reference evidence="1 2" key="1">
    <citation type="submission" date="2017-11" db="EMBL/GenBank/DDBJ databases">
        <title>Complete genome of a free-living desiccation-tolerant cyanobacterium and its photosynthetic adaptation to extreme terrestrial habitat.</title>
        <authorList>
            <person name="Shang J."/>
        </authorList>
    </citation>
    <scope>NUCLEOTIDE SEQUENCE [LARGE SCALE GENOMIC DNA]</scope>
    <source>
        <strain evidence="1 2">CCNUN1</strain>
        <plasmid evidence="2">pnfsy02</plasmid>
    </source>
</reference>
<sequence length="42" mass="4745">MINGLNNYQGDAEVDKKVTIPGWLTSESIHKHFNGQPIDFDD</sequence>
<evidence type="ECO:0000313" key="2">
    <source>
        <dbReference type="Proteomes" id="UP000232003"/>
    </source>
</evidence>
<dbReference type="AlphaFoldDB" id="A0A2K8T5Q5"/>
<protein>
    <submittedName>
        <fullName evidence="1">Uncharacterized protein</fullName>
    </submittedName>
</protein>